<dbReference type="Proteomes" id="UP000005940">
    <property type="component" value="Chromosome"/>
</dbReference>
<feature type="domain" description="Aminoglycoside phosphotransferase" evidence="3">
    <location>
        <begin position="60"/>
        <end position="273"/>
    </location>
</feature>
<sequence>MMQLTEISGLARYVNEDWQSPVADAVAARWGIAPGVARWWRSSASHVFVVPGTPEPDTARYLRFVPERYAAYGRFGTIAALMDRLHDSGLALAPPVRSAGGRLVETVETPIGTVRAMCLTEAPGEETGVEELTVAQARAWGALLADTHRHAAALDPGVTGALPRPLDTIAGAARLYADDTELAAAVTELAARLAGLARDPEVYGVVHGDFELDNPAWENGTATAFDFDEAALSWYAADIAHAVRDLTDEGRSDPARAGLLDSFLAGYREVRPLPGAGPDELLLFAGANAARSLVELHPVFATLDEGRPDDLDGLRADLAGHRDEQRRIVIAAAGLPPAAADARRPHPPWGNGGRPGGFSR</sequence>
<dbReference type="Pfam" id="PF01636">
    <property type="entry name" value="APH"/>
    <property type="match status" value="1"/>
</dbReference>
<dbReference type="PANTHER" id="PTHR21064:SF6">
    <property type="entry name" value="AMINOGLYCOSIDE PHOSPHOTRANSFERASE DOMAIN-CONTAINING PROTEIN"/>
    <property type="match status" value="1"/>
</dbReference>
<evidence type="ECO:0000256" key="1">
    <source>
        <dbReference type="ARBA" id="ARBA00038240"/>
    </source>
</evidence>
<name>A0A7G3U9N6_STRT9</name>
<comment type="similarity">
    <text evidence="1">Belongs to the pseudomonas-type ThrB family.</text>
</comment>
<evidence type="ECO:0000313" key="4">
    <source>
        <dbReference type="EMBL" id="QKM67066.1"/>
    </source>
</evidence>
<organism evidence="4 5">
    <name type="scientific">Streptomyces tsukubensis (strain DSM 42081 / NBRC 108919 / NRRL 18488 / 9993)</name>
    <dbReference type="NCBI Taxonomy" id="1114943"/>
    <lineage>
        <taxon>Bacteria</taxon>
        <taxon>Bacillati</taxon>
        <taxon>Actinomycetota</taxon>
        <taxon>Actinomycetes</taxon>
        <taxon>Kitasatosporales</taxon>
        <taxon>Streptomycetaceae</taxon>
        <taxon>Streptomyces</taxon>
    </lineage>
</organism>
<evidence type="ECO:0000313" key="5">
    <source>
        <dbReference type="Proteomes" id="UP000005940"/>
    </source>
</evidence>
<dbReference type="InterPro" id="IPR011009">
    <property type="entry name" value="Kinase-like_dom_sf"/>
</dbReference>
<evidence type="ECO:0000259" key="3">
    <source>
        <dbReference type="Pfam" id="PF01636"/>
    </source>
</evidence>
<dbReference type="EMBL" id="CP029159">
    <property type="protein sequence ID" value="QKM67066.1"/>
    <property type="molecule type" value="Genomic_DNA"/>
</dbReference>
<dbReference type="AlphaFoldDB" id="A0A7G3U9N6"/>
<dbReference type="PANTHER" id="PTHR21064">
    <property type="entry name" value="AMINOGLYCOSIDE PHOSPHOTRANSFERASE DOMAIN-CONTAINING PROTEIN-RELATED"/>
    <property type="match status" value="1"/>
</dbReference>
<reference evidence="4 5" key="1">
    <citation type="journal article" date="2012" name="J. Bacteriol.">
        <title>Draft genome of Streptomyces tsukubaensis NRRL 18488, the producer of the clinically important immunosuppressant tacrolimus (FK506).</title>
        <authorList>
            <person name="Barreiro C."/>
            <person name="Prieto C."/>
            <person name="Sola-Landa A."/>
            <person name="Solera E."/>
            <person name="Martinez-Castro M."/>
            <person name="Perez-Redondo R."/>
            <person name="Garcia-Estrada C."/>
            <person name="Aparicio J.F."/>
            <person name="Fernandez-Martinez L.T."/>
            <person name="Santos-Aberturas J."/>
            <person name="Salehi-Najafabadi Z."/>
            <person name="Rodriguez-Garcia A."/>
            <person name="Tauch A."/>
            <person name="Martin J.F."/>
        </authorList>
    </citation>
    <scope>NUCLEOTIDE SEQUENCE [LARGE SCALE GENOMIC DNA]</scope>
    <source>
        <strain evidence="5">DSM 42081 / NBRC 108919 / NRRL 18488 / 9993</strain>
    </source>
</reference>
<dbReference type="GO" id="GO:0019202">
    <property type="term" value="F:amino acid kinase activity"/>
    <property type="evidence" value="ECO:0007669"/>
    <property type="project" value="TreeGrafter"/>
</dbReference>
<feature type="region of interest" description="Disordered" evidence="2">
    <location>
        <begin position="337"/>
        <end position="360"/>
    </location>
</feature>
<feature type="compositionally biased region" description="Gly residues" evidence="2">
    <location>
        <begin position="350"/>
        <end position="360"/>
    </location>
</feature>
<accession>A0A7G3U9N6</accession>
<dbReference type="Gene3D" id="3.90.1200.10">
    <property type="match status" value="1"/>
</dbReference>
<gene>
    <name evidence="4" type="ORF">STSU_007685</name>
</gene>
<proteinExistence type="inferred from homology"/>
<dbReference type="SUPFAM" id="SSF56112">
    <property type="entry name" value="Protein kinase-like (PK-like)"/>
    <property type="match status" value="1"/>
</dbReference>
<protein>
    <submittedName>
        <fullName evidence="4">Aminoglycoside phosphotransferase</fullName>
    </submittedName>
</protein>
<dbReference type="InterPro" id="IPR050249">
    <property type="entry name" value="Pseudomonas-type_ThrB"/>
</dbReference>
<evidence type="ECO:0000256" key="2">
    <source>
        <dbReference type="SAM" id="MobiDB-lite"/>
    </source>
</evidence>
<dbReference type="RefSeq" id="WP_100249071.1">
    <property type="nucleotide sequence ID" value="NZ_CP029159.1"/>
</dbReference>
<dbReference type="InterPro" id="IPR002575">
    <property type="entry name" value="Aminoglycoside_PTrfase"/>
</dbReference>
<keyword evidence="5" id="KW-1185">Reference proteome</keyword>